<accession>A0ABU7XQ29</accession>
<evidence type="ECO:0000256" key="2">
    <source>
        <dbReference type="ARBA" id="ARBA00006275"/>
    </source>
</evidence>
<evidence type="ECO:0000259" key="6">
    <source>
        <dbReference type="Pfam" id="PF07980"/>
    </source>
</evidence>
<dbReference type="EMBL" id="JAODOP010000004">
    <property type="protein sequence ID" value="MEF3832825.1"/>
    <property type="molecule type" value="Genomic_DNA"/>
</dbReference>
<dbReference type="Pfam" id="PF07980">
    <property type="entry name" value="SusD_RagB"/>
    <property type="match status" value="1"/>
</dbReference>
<dbReference type="InterPro" id="IPR033985">
    <property type="entry name" value="SusD-like_N"/>
</dbReference>
<keyword evidence="3" id="KW-0732">Signal</keyword>
<dbReference type="Proteomes" id="UP001337305">
    <property type="component" value="Unassembled WGS sequence"/>
</dbReference>
<dbReference type="InterPro" id="IPR012944">
    <property type="entry name" value="SusD_RagB_dom"/>
</dbReference>
<dbReference type="RefSeq" id="WP_303305193.1">
    <property type="nucleotide sequence ID" value="NZ_JAODOP010000004.1"/>
</dbReference>
<dbReference type="PROSITE" id="PS51257">
    <property type="entry name" value="PROKAR_LIPOPROTEIN"/>
    <property type="match status" value="1"/>
</dbReference>
<name>A0ABU7XQ29_9FLAO</name>
<feature type="domain" description="SusD-like N-terminal" evidence="7">
    <location>
        <begin position="90"/>
        <end position="223"/>
    </location>
</feature>
<comment type="caution">
    <text evidence="8">The sequence shown here is derived from an EMBL/GenBank/DDBJ whole genome shotgun (WGS) entry which is preliminary data.</text>
</comment>
<dbReference type="Pfam" id="PF14322">
    <property type="entry name" value="SusD-like_3"/>
    <property type="match status" value="1"/>
</dbReference>
<feature type="domain" description="RagB/SusD" evidence="6">
    <location>
        <begin position="263"/>
        <end position="504"/>
    </location>
</feature>
<organism evidence="8 9">
    <name type="scientific">Flavivirga spongiicola</name>
    <dbReference type="NCBI Taxonomy" id="421621"/>
    <lineage>
        <taxon>Bacteria</taxon>
        <taxon>Pseudomonadati</taxon>
        <taxon>Bacteroidota</taxon>
        <taxon>Flavobacteriia</taxon>
        <taxon>Flavobacteriales</taxon>
        <taxon>Flavobacteriaceae</taxon>
        <taxon>Flavivirga</taxon>
    </lineage>
</organism>
<sequence>MKKLIFLFSFILVFTGCSNHLDQKNVQDLTQESFWQNADDARKGIIASYSALQAYNGSKWTFFEQMYIAVTWKADDILNAPTDYGKSIADFTNGTDDATFTSFWKSNYAGISYANQVIENVPNIPTTAMSDADKAAIIAEARFLRGLYHFHLVVAFENIPLITETPKSPDDFFVSQVSPDVVWTQIEEDFKAAKAALPNSWDNNNLGRATSHTATAYLGKLYLFQEKFTEAISEFNTVITSGAYDLLPNYADNFNGQGENGMESVFEIQWSADRSNGNDERHPFNFEVTPGALGGWELFYPSDWLFTEMQNDLTDTAEFSDRVYASIFFDDPLSEMSDRYEGVNKSYSEVKDDLSHPIYFKKYTADFDLSFYNGINIHLMRYADVLLMQAEALNEDNQTGLALDLVNEVRQRSKAAPLVGLSKDALRDQIRHHERPVELSMEYTIRWFDLYRWSKGSSAVPISETLEDHSKPFFNNFVDGKHDVFPIPLSDMNINENLVQNPGY</sequence>
<comment type="subcellular location">
    <subcellularLocation>
        <location evidence="1">Cell outer membrane</location>
    </subcellularLocation>
</comment>
<keyword evidence="9" id="KW-1185">Reference proteome</keyword>
<evidence type="ECO:0000256" key="4">
    <source>
        <dbReference type="ARBA" id="ARBA00023136"/>
    </source>
</evidence>
<evidence type="ECO:0000256" key="5">
    <source>
        <dbReference type="ARBA" id="ARBA00023237"/>
    </source>
</evidence>
<gene>
    <name evidence="8" type="ORF">N1F79_06765</name>
</gene>
<protein>
    <submittedName>
        <fullName evidence="8">RagB/SusD family nutrient uptake outer membrane protein</fullName>
    </submittedName>
</protein>
<keyword evidence="5" id="KW-0998">Cell outer membrane</keyword>
<dbReference type="SUPFAM" id="SSF48452">
    <property type="entry name" value="TPR-like"/>
    <property type="match status" value="1"/>
</dbReference>
<evidence type="ECO:0000256" key="1">
    <source>
        <dbReference type="ARBA" id="ARBA00004442"/>
    </source>
</evidence>
<evidence type="ECO:0000313" key="8">
    <source>
        <dbReference type="EMBL" id="MEF3832825.1"/>
    </source>
</evidence>
<reference evidence="8 9" key="1">
    <citation type="submission" date="2022-09" db="EMBL/GenBank/DDBJ databases">
        <title>Genome sequencing of Flavivirga sp. MEBiC05379.</title>
        <authorList>
            <person name="Oh H.-M."/>
            <person name="Kwon K.K."/>
            <person name="Park M.J."/>
            <person name="Yang S.-H."/>
        </authorList>
    </citation>
    <scope>NUCLEOTIDE SEQUENCE [LARGE SCALE GENOMIC DNA]</scope>
    <source>
        <strain evidence="8 9">MEBiC05379</strain>
    </source>
</reference>
<comment type="similarity">
    <text evidence="2">Belongs to the SusD family.</text>
</comment>
<keyword evidence="4" id="KW-0472">Membrane</keyword>
<evidence type="ECO:0000259" key="7">
    <source>
        <dbReference type="Pfam" id="PF14322"/>
    </source>
</evidence>
<evidence type="ECO:0000256" key="3">
    <source>
        <dbReference type="ARBA" id="ARBA00022729"/>
    </source>
</evidence>
<evidence type="ECO:0000313" key="9">
    <source>
        <dbReference type="Proteomes" id="UP001337305"/>
    </source>
</evidence>
<dbReference type="InterPro" id="IPR011990">
    <property type="entry name" value="TPR-like_helical_dom_sf"/>
</dbReference>
<proteinExistence type="inferred from homology"/>
<dbReference type="Gene3D" id="1.25.40.390">
    <property type="match status" value="1"/>
</dbReference>